<accession>A0A2P2IND6</accession>
<protein>
    <submittedName>
        <fullName evidence="1">Uncharacterized protein</fullName>
    </submittedName>
</protein>
<dbReference type="EMBL" id="GGEC01002245">
    <property type="protein sequence ID" value="MBW82728.1"/>
    <property type="molecule type" value="Transcribed_RNA"/>
</dbReference>
<name>A0A2P2IND6_RHIMU</name>
<proteinExistence type="predicted"/>
<sequence length="83" mass="9517">MDMAIPALSSLKVLQRELLHLGMPFMLLTTLALVSLRDCMVTSLALMSWWTIWLNSVKRLKRELKLKGCPASYWGSPWVELLL</sequence>
<reference evidence="1" key="1">
    <citation type="submission" date="2018-02" db="EMBL/GenBank/DDBJ databases">
        <title>Rhizophora mucronata_Transcriptome.</title>
        <authorList>
            <person name="Meera S.P."/>
            <person name="Sreeshan A."/>
            <person name="Augustine A."/>
        </authorList>
    </citation>
    <scope>NUCLEOTIDE SEQUENCE</scope>
    <source>
        <tissue evidence="1">Leaf</tissue>
    </source>
</reference>
<dbReference type="AlphaFoldDB" id="A0A2P2IND6"/>
<evidence type="ECO:0000313" key="1">
    <source>
        <dbReference type="EMBL" id="MBW82728.1"/>
    </source>
</evidence>
<organism evidence="1">
    <name type="scientific">Rhizophora mucronata</name>
    <name type="common">Asiatic mangrove</name>
    <dbReference type="NCBI Taxonomy" id="61149"/>
    <lineage>
        <taxon>Eukaryota</taxon>
        <taxon>Viridiplantae</taxon>
        <taxon>Streptophyta</taxon>
        <taxon>Embryophyta</taxon>
        <taxon>Tracheophyta</taxon>
        <taxon>Spermatophyta</taxon>
        <taxon>Magnoliopsida</taxon>
        <taxon>eudicotyledons</taxon>
        <taxon>Gunneridae</taxon>
        <taxon>Pentapetalae</taxon>
        <taxon>rosids</taxon>
        <taxon>fabids</taxon>
        <taxon>Malpighiales</taxon>
        <taxon>Rhizophoraceae</taxon>
        <taxon>Rhizophora</taxon>
    </lineage>
</organism>